<evidence type="ECO:0000313" key="1">
    <source>
        <dbReference type="EMBL" id="VFJ69679.1"/>
    </source>
</evidence>
<dbReference type="PANTHER" id="PTHR37029">
    <property type="entry name" value="SSR1768 PROTEIN"/>
    <property type="match status" value="1"/>
</dbReference>
<dbReference type="EMBL" id="CAADEY010000227">
    <property type="protein sequence ID" value="VFJ69679.1"/>
    <property type="molecule type" value="Genomic_DNA"/>
</dbReference>
<protein>
    <submittedName>
        <fullName evidence="1">Uncharacterized protein YuzE</fullName>
    </submittedName>
</protein>
<name>A0A450TP72_9GAMM</name>
<accession>A0A450TP72</accession>
<gene>
    <name evidence="1" type="ORF">BECKDK2373C_GA0170839_12272</name>
</gene>
<dbReference type="Pfam" id="PF10049">
    <property type="entry name" value="DUF2283"/>
    <property type="match status" value="1"/>
</dbReference>
<dbReference type="PANTHER" id="PTHR37029:SF1">
    <property type="entry name" value="SSR1768 PROTEIN"/>
    <property type="match status" value="1"/>
</dbReference>
<organism evidence="1">
    <name type="scientific">Candidatus Kentrum sp. DK</name>
    <dbReference type="NCBI Taxonomy" id="2126562"/>
    <lineage>
        <taxon>Bacteria</taxon>
        <taxon>Pseudomonadati</taxon>
        <taxon>Pseudomonadota</taxon>
        <taxon>Gammaproteobacteria</taxon>
        <taxon>Candidatus Kentrum</taxon>
    </lineage>
</organism>
<dbReference type="InterPro" id="IPR019270">
    <property type="entry name" value="DUF2283"/>
</dbReference>
<proteinExistence type="predicted"/>
<reference evidence="1" key="1">
    <citation type="submission" date="2019-02" db="EMBL/GenBank/DDBJ databases">
        <authorList>
            <person name="Gruber-Vodicka R. H."/>
            <person name="Seah K. B. B."/>
        </authorList>
    </citation>
    <scope>NUCLEOTIDE SEQUENCE</scope>
    <source>
        <strain evidence="1">BECK_DK161</strain>
    </source>
</reference>
<sequence>MKLEFDHRADAAYFEISDAEVELTREIEPGIIVDYDANGHVIGIEVLSVSKRETLEPIKQAA</sequence>
<dbReference type="AlphaFoldDB" id="A0A450TP72"/>